<sequence length="153" mass="18006">MPAFLEDIFERYSIIWETFKPAVYFYLNANWLIKIVFIIVIICAAVLIIKLIKKGKIIHTEHLTESLKYDKKAKSFGIYSDKNDHVDAEVSLIEEIINFVAEGREKNKSCLRIIIEALFIIFKKILWVIIPICALFTYLYLIIEIVNFVMKER</sequence>
<accession>A0A0G0Z2S7</accession>
<comment type="caution">
    <text evidence="2">The sequence shown here is derived from an EMBL/GenBank/DDBJ whole genome shotgun (WGS) entry which is preliminary data.</text>
</comment>
<evidence type="ECO:0000256" key="1">
    <source>
        <dbReference type="SAM" id="Phobius"/>
    </source>
</evidence>
<feature type="transmembrane region" description="Helical" evidence="1">
    <location>
        <begin position="125"/>
        <end position="150"/>
    </location>
</feature>
<dbReference type="AlphaFoldDB" id="A0A0G0Z2S7"/>
<evidence type="ECO:0000313" key="2">
    <source>
        <dbReference type="EMBL" id="KKS43077.1"/>
    </source>
</evidence>
<reference evidence="2 3" key="1">
    <citation type="journal article" date="2015" name="Nature">
        <title>rRNA introns, odd ribosomes, and small enigmatic genomes across a large radiation of phyla.</title>
        <authorList>
            <person name="Brown C.T."/>
            <person name="Hug L.A."/>
            <person name="Thomas B.C."/>
            <person name="Sharon I."/>
            <person name="Castelle C.J."/>
            <person name="Singh A."/>
            <person name="Wilkins M.J."/>
            <person name="Williams K.H."/>
            <person name="Banfield J.F."/>
        </authorList>
    </citation>
    <scope>NUCLEOTIDE SEQUENCE [LARGE SCALE GENOMIC DNA]</scope>
</reference>
<protein>
    <submittedName>
        <fullName evidence="2">Uncharacterized protein</fullName>
    </submittedName>
</protein>
<organism evidence="2 3">
    <name type="scientific">Candidatus Kuenenbacteria bacterium GW2011_GWA2_42_15</name>
    <dbReference type="NCBI Taxonomy" id="1618677"/>
    <lineage>
        <taxon>Bacteria</taxon>
        <taxon>Candidatus Kueneniibacteriota</taxon>
    </lineage>
</organism>
<feature type="transmembrane region" description="Helical" evidence="1">
    <location>
        <begin position="31"/>
        <end position="52"/>
    </location>
</feature>
<keyword evidence="1" id="KW-1133">Transmembrane helix</keyword>
<keyword evidence="1" id="KW-0812">Transmembrane</keyword>
<gene>
    <name evidence="2" type="ORF">UV02_C0004G0011</name>
</gene>
<proteinExistence type="predicted"/>
<dbReference type="Proteomes" id="UP000034516">
    <property type="component" value="Unassembled WGS sequence"/>
</dbReference>
<name>A0A0G0Z2S7_9BACT</name>
<keyword evidence="1" id="KW-0472">Membrane</keyword>
<evidence type="ECO:0000313" key="3">
    <source>
        <dbReference type="Proteomes" id="UP000034516"/>
    </source>
</evidence>
<dbReference type="EMBL" id="LCCW01000004">
    <property type="protein sequence ID" value="KKS43077.1"/>
    <property type="molecule type" value="Genomic_DNA"/>
</dbReference>